<protein>
    <submittedName>
        <fullName evidence="2">Uncharacterized protein</fullName>
    </submittedName>
</protein>
<evidence type="ECO:0000256" key="1">
    <source>
        <dbReference type="SAM" id="MobiDB-lite"/>
    </source>
</evidence>
<gene>
    <name evidence="2" type="ORF">BDZ85DRAFT_255502</name>
</gene>
<keyword evidence="3" id="KW-1185">Reference proteome</keyword>
<dbReference type="Proteomes" id="UP000799538">
    <property type="component" value="Unassembled WGS sequence"/>
</dbReference>
<sequence>MITPHSLSPPTQLKPNSAHGTCGLHPNHHDPPCFDVSALSTQIDTPQRPFSTPLQAPHRIRRQYPHRRLALLGSTSPLAAHVTARRNLSIEDDRISVLANNNVNVRYEVTGRQPIWRVHGVRGVDSLGPTGGGRGVMVIFGIYEDGWVVLTWLSLGPRRVRVMAGSWMIDQQYTG</sequence>
<dbReference type="AlphaFoldDB" id="A0A6A6GQX4"/>
<evidence type="ECO:0000313" key="3">
    <source>
        <dbReference type="Proteomes" id="UP000799538"/>
    </source>
</evidence>
<organism evidence="2 3">
    <name type="scientific">Elsinoe ampelina</name>
    <dbReference type="NCBI Taxonomy" id="302913"/>
    <lineage>
        <taxon>Eukaryota</taxon>
        <taxon>Fungi</taxon>
        <taxon>Dikarya</taxon>
        <taxon>Ascomycota</taxon>
        <taxon>Pezizomycotina</taxon>
        <taxon>Dothideomycetes</taxon>
        <taxon>Dothideomycetidae</taxon>
        <taxon>Myriangiales</taxon>
        <taxon>Elsinoaceae</taxon>
        <taxon>Elsinoe</taxon>
    </lineage>
</organism>
<reference evidence="3" key="1">
    <citation type="journal article" date="2020" name="Stud. Mycol.">
        <title>101 Dothideomycetes genomes: A test case for predicting lifestyles and emergence of pathogens.</title>
        <authorList>
            <person name="Haridas S."/>
            <person name="Albert R."/>
            <person name="Binder M."/>
            <person name="Bloem J."/>
            <person name="LaButti K."/>
            <person name="Salamov A."/>
            <person name="Andreopoulos B."/>
            <person name="Baker S."/>
            <person name="Barry K."/>
            <person name="Bills G."/>
            <person name="Bluhm B."/>
            <person name="Cannon C."/>
            <person name="Castanera R."/>
            <person name="Culley D."/>
            <person name="Daum C."/>
            <person name="Ezra D."/>
            <person name="Gonzalez J."/>
            <person name="Henrissat B."/>
            <person name="Kuo A."/>
            <person name="Liang C."/>
            <person name="Lipzen A."/>
            <person name="Lutzoni F."/>
            <person name="Magnuson J."/>
            <person name="Mondo S."/>
            <person name="Nolan M."/>
            <person name="Ohm R."/>
            <person name="Pangilinan J."/>
            <person name="Park H.-J."/>
            <person name="Ramirez L."/>
            <person name="Alfaro M."/>
            <person name="Sun H."/>
            <person name="Tritt A."/>
            <person name="Yoshinaga Y."/>
            <person name="Zwiers L.-H."/>
            <person name="Turgeon B."/>
            <person name="Goodwin S."/>
            <person name="Spatafora J."/>
            <person name="Crous P."/>
            <person name="Grigoriev I."/>
        </authorList>
    </citation>
    <scope>NUCLEOTIDE SEQUENCE [LARGE SCALE GENOMIC DNA]</scope>
    <source>
        <strain evidence="3">CECT 20119</strain>
    </source>
</reference>
<feature type="compositionally biased region" description="Polar residues" evidence="1">
    <location>
        <begin position="1"/>
        <end position="19"/>
    </location>
</feature>
<feature type="region of interest" description="Disordered" evidence="1">
    <location>
        <begin position="1"/>
        <end position="24"/>
    </location>
</feature>
<proteinExistence type="predicted"/>
<evidence type="ECO:0000313" key="2">
    <source>
        <dbReference type="EMBL" id="KAF2228154.1"/>
    </source>
</evidence>
<accession>A0A6A6GQX4</accession>
<name>A0A6A6GQX4_9PEZI</name>
<dbReference type="EMBL" id="ML992501">
    <property type="protein sequence ID" value="KAF2228154.1"/>
    <property type="molecule type" value="Genomic_DNA"/>
</dbReference>